<gene>
    <name evidence="7" type="ORF">GCM10011514_04980</name>
</gene>
<evidence type="ECO:0000256" key="3">
    <source>
        <dbReference type="ARBA" id="ARBA00022723"/>
    </source>
</evidence>
<reference evidence="7" key="2">
    <citation type="submission" date="2020-09" db="EMBL/GenBank/DDBJ databases">
        <authorList>
            <person name="Sun Q."/>
            <person name="Zhou Y."/>
        </authorList>
    </citation>
    <scope>NUCLEOTIDE SEQUENCE</scope>
    <source>
        <strain evidence="7">CGMCC 1.15958</strain>
    </source>
</reference>
<evidence type="ECO:0000256" key="4">
    <source>
        <dbReference type="ARBA" id="ARBA00023136"/>
    </source>
</evidence>
<dbReference type="GO" id="GO:0016020">
    <property type="term" value="C:membrane"/>
    <property type="evidence" value="ECO:0007669"/>
    <property type="project" value="GOC"/>
</dbReference>
<keyword evidence="1" id="KW-1003">Cell membrane</keyword>
<dbReference type="RefSeq" id="WP_188764313.1">
    <property type="nucleotide sequence ID" value="NZ_BMKK01000001.1"/>
</dbReference>
<keyword evidence="3" id="KW-0479">Metal-binding</keyword>
<keyword evidence="2" id="KW-0997">Cell inner membrane</keyword>
<keyword evidence="7" id="KW-0378">Hydrolase</keyword>
<evidence type="ECO:0000256" key="5">
    <source>
        <dbReference type="ARBA" id="ARBA00023211"/>
    </source>
</evidence>
<dbReference type="SUPFAM" id="SSF56300">
    <property type="entry name" value="Metallo-dependent phosphatases"/>
    <property type="match status" value="1"/>
</dbReference>
<dbReference type="InterPro" id="IPR004843">
    <property type="entry name" value="Calcineurin-like_PHP"/>
</dbReference>
<accession>A0A916YG99</accession>
<evidence type="ECO:0000313" key="8">
    <source>
        <dbReference type="Proteomes" id="UP000609064"/>
    </source>
</evidence>
<dbReference type="PANTHER" id="PTHR34990:SF2">
    <property type="entry name" value="BLL8164 PROTEIN"/>
    <property type="match status" value="1"/>
</dbReference>
<comment type="caution">
    <text evidence="7">The sequence shown here is derived from an EMBL/GenBank/DDBJ whole genome shotgun (WGS) entry which is preliminary data.</text>
</comment>
<evidence type="ECO:0000256" key="2">
    <source>
        <dbReference type="ARBA" id="ARBA00022519"/>
    </source>
</evidence>
<dbReference type="Pfam" id="PF00149">
    <property type="entry name" value="Metallophos"/>
    <property type="match status" value="1"/>
</dbReference>
<organism evidence="7 8">
    <name type="scientific">Emticicia aquatilis</name>
    <dbReference type="NCBI Taxonomy" id="1537369"/>
    <lineage>
        <taxon>Bacteria</taxon>
        <taxon>Pseudomonadati</taxon>
        <taxon>Bacteroidota</taxon>
        <taxon>Cytophagia</taxon>
        <taxon>Cytophagales</taxon>
        <taxon>Leadbetterellaceae</taxon>
        <taxon>Emticicia</taxon>
    </lineage>
</organism>
<dbReference type="CDD" id="cd07398">
    <property type="entry name" value="MPP_YbbF-LpxH"/>
    <property type="match status" value="1"/>
</dbReference>
<dbReference type="InterPro" id="IPR029052">
    <property type="entry name" value="Metallo-depent_PP-like"/>
</dbReference>
<dbReference type="EMBL" id="BMKK01000001">
    <property type="protein sequence ID" value="GGD44062.1"/>
    <property type="molecule type" value="Genomic_DNA"/>
</dbReference>
<name>A0A916YG99_9BACT</name>
<keyword evidence="8" id="KW-1185">Reference proteome</keyword>
<evidence type="ECO:0000259" key="6">
    <source>
        <dbReference type="Pfam" id="PF00149"/>
    </source>
</evidence>
<dbReference type="PANTHER" id="PTHR34990">
    <property type="entry name" value="UDP-2,3-DIACYLGLUCOSAMINE HYDROLASE-RELATED"/>
    <property type="match status" value="1"/>
</dbReference>
<dbReference type="AlphaFoldDB" id="A0A916YG99"/>
<protein>
    <submittedName>
        <fullName evidence="7">UDP-2,3-diacylglucosamine hydrolase</fullName>
    </submittedName>
</protein>
<dbReference type="GO" id="GO:0046872">
    <property type="term" value="F:metal ion binding"/>
    <property type="evidence" value="ECO:0007669"/>
    <property type="project" value="UniProtKB-KW"/>
</dbReference>
<reference evidence="7" key="1">
    <citation type="journal article" date="2014" name="Int. J. Syst. Evol. Microbiol.">
        <title>Complete genome sequence of Corynebacterium casei LMG S-19264T (=DSM 44701T), isolated from a smear-ripened cheese.</title>
        <authorList>
            <consortium name="US DOE Joint Genome Institute (JGI-PGF)"/>
            <person name="Walter F."/>
            <person name="Albersmeier A."/>
            <person name="Kalinowski J."/>
            <person name="Ruckert C."/>
        </authorList>
    </citation>
    <scope>NUCLEOTIDE SEQUENCE</scope>
    <source>
        <strain evidence="7">CGMCC 1.15958</strain>
    </source>
</reference>
<evidence type="ECO:0000313" key="7">
    <source>
        <dbReference type="EMBL" id="GGD44062.1"/>
    </source>
</evidence>
<dbReference type="GO" id="GO:0008758">
    <property type="term" value="F:UDP-2,3-diacylglucosamine hydrolase activity"/>
    <property type="evidence" value="ECO:0007669"/>
    <property type="project" value="TreeGrafter"/>
</dbReference>
<dbReference type="Proteomes" id="UP000609064">
    <property type="component" value="Unassembled WGS sequence"/>
</dbReference>
<keyword evidence="4" id="KW-0472">Membrane</keyword>
<dbReference type="GO" id="GO:0009245">
    <property type="term" value="P:lipid A biosynthetic process"/>
    <property type="evidence" value="ECO:0007669"/>
    <property type="project" value="TreeGrafter"/>
</dbReference>
<sequence length="280" mass="32426">MKKHKHFRTIVLSDIHLGTSGSKAKEVTEFLKQYRCQKLILNGDIIDGWALKKYGNWKKKHTSFFRVVLKMMDKHDTKVVYLRGNHDDFLDQILPLVVGKQFQIRRDYILNSGDKRFYITHGDVFDSITTNMKWLAHLGDLGYTFLLWLNKNYNAYREWRGLPYYSLSQVVKQKVKMAVSYVNDFEEKLADLAKAKGCDGIICGHIHQPAIREINGITYLNSGDWVETMSALVEDFDGKWSLVYYSISDDISTSNTDFDDDEEDEGTIEKFVLPRIAASL</sequence>
<dbReference type="Gene3D" id="3.60.21.10">
    <property type="match status" value="1"/>
</dbReference>
<feature type="domain" description="Calcineurin-like phosphoesterase" evidence="6">
    <location>
        <begin position="8"/>
        <end position="209"/>
    </location>
</feature>
<keyword evidence="5" id="KW-0464">Manganese</keyword>
<dbReference type="InterPro" id="IPR043461">
    <property type="entry name" value="LpxH-like"/>
</dbReference>
<evidence type="ECO:0000256" key="1">
    <source>
        <dbReference type="ARBA" id="ARBA00022475"/>
    </source>
</evidence>
<proteinExistence type="predicted"/>